<accession>A0A9P1KGB1</accession>
<evidence type="ECO:0000256" key="2">
    <source>
        <dbReference type="SAM" id="MobiDB-lite"/>
    </source>
</evidence>
<feature type="region of interest" description="Disordered" evidence="2">
    <location>
        <begin position="1"/>
        <end position="20"/>
    </location>
</feature>
<feature type="domain" description="Putative restriction endonuclease" evidence="3">
    <location>
        <begin position="11"/>
        <end position="177"/>
    </location>
</feature>
<dbReference type="CDD" id="cd06260">
    <property type="entry name" value="DUF820-like"/>
    <property type="match status" value="1"/>
</dbReference>
<dbReference type="InterPro" id="IPR012296">
    <property type="entry name" value="Nuclease_put_TT1808"/>
</dbReference>
<keyword evidence="5" id="KW-1185">Reference proteome</keyword>
<dbReference type="EMBL" id="FO818640">
    <property type="protein sequence ID" value="CDM95706.1"/>
    <property type="molecule type" value="Genomic_DNA"/>
</dbReference>
<evidence type="ECO:0000259" key="3">
    <source>
        <dbReference type="Pfam" id="PF05685"/>
    </source>
</evidence>
<feature type="coiled-coil region" evidence="1">
    <location>
        <begin position="203"/>
        <end position="286"/>
    </location>
</feature>
<sequence length="290" mass="33481">MTIAQELEPTQITPDQDIEFPPGDLESQELPLESYLHLQQILLLIKCLDWLWQDRNDYFDAGNLTIYYSPHQKKSSDFRGPDFFVVLDTERRSRKSWVVWEEGGKYPNIIVELLSSSTAKTDRTEKKKIYQDIFRTPEYFWFDPESLEFQGFALIQGTYQPITPNDMGHLWSEQLQLFLGIENRQLRFFSPDGVLVPTPEESATEAQQQLGSVQNKLVTTQNQLGSVENELVTTQNQLGSVENELVITQNQLGSVQNELVTTQNQLEIERQQKDQLAAKLRELGIDPEQL</sequence>
<reference evidence="4 5" key="1">
    <citation type="submission" date="2014-02" db="EMBL/GenBank/DDBJ databases">
        <authorList>
            <person name="Genoscope - CEA"/>
        </authorList>
    </citation>
    <scope>NUCLEOTIDE SEQUENCE [LARGE SCALE GENOMIC DNA]</scope>
    <source>
        <strain evidence="4 5">PCC 8005</strain>
    </source>
</reference>
<dbReference type="Pfam" id="PF05685">
    <property type="entry name" value="Uma2"/>
    <property type="match status" value="1"/>
</dbReference>
<dbReference type="SUPFAM" id="SSF57997">
    <property type="entry name" value="Tropomyosin"/>
    <property type="match status" value="1"/>
</dbReference>
<evidence type="ECO:0000313" key="5">
    <source>
        <dbReference type="Proteomes" id="UP000032946"/>
    </source>
</evidence>
<gene>
    <name evidence="4" type="ORF">ARTHRO_40112</name>
</gene>
<protein>
    <recommendedName>
        <fullName evidence="3">Putative restriction endonuclease domain-containing protein</fullName>
    </recommendedName>
</protein>
<dbReference type="Proteomes" id="UP000032946">
    <property type="component" value="Chromosome"/>
</dbReference>
<evidence type="ECO:0000256" key="1">
    <source>
        <dbReference type="SAM" id="Coils"/>
    </source>
</evidence>
<dbReference type="Gene3D" id="3.90.1570.10">
    <property type="entry name" value="tt1808, chain A"/>
    <property type="match status" value="1"/>
</dbReference>
<proteinExistence type="predicted"/>
<dbReference type="InterPro" id="IPR008538">
    <property type="entry name" value="Uma2"/>
</dbReference>
<organism evidence="4 5">
    <name type="scientific">Limnospira indica PCC 8005</name>
    <dbReference type="NCBI Taxonomy" id="376219"/>
    <lineage>
        <taxon>Bacteria</taxon>
        <taxon>Bacillati</taxon>
        <taxon>Cyanobacteriota</taxon>
        <taxon>Cyanophyceae</taxon>
        <taxon>Oscillatoriophycideae</taxon>
        <taxon>Oscillatoriales</taxon>
        <taxon>Sirenicapillariaceae</taxon>
        <taxon>Limnospira</taxon>
    </lineage>
</organism>
<dbReference type="PANTHER" id="PTHR33352:SF3">
    <property type="entry name" value="SLR1612 PROTEIN"/>
    <property type="match status" value="1"/>
</dbReference>
<dbReference type="SUPFAM" id="SSF52980">
    <property type="entry name" value="Restriction endonuclease-like"/>
    <property type="match status" value="1"/>
</dbReference>
<dbReference type="InterPro" id="IPR011335">
    <property type="entry name" value="Restrct_endonuc-II-like"/>
</dbReference>
<name>A0A9P1KGB1_9CYAN</name>
<dbReference type="RefSeq" id="WP_006625122.1">
    <property type="nucleotide sequence ID" value="NZ_FO818640.1"/>
</dbReference>
<evidence type="ECO:0000313" key="4">
    <source>
        <dbReference type="EMBL" id="CDM95706.1"/>
    </source>
</evidence>
<dbReference type="PANTHER" id="PTHR33352">
    <property type="entry name" value="SLR1095 PROTEIN"/>
    <property type="match status" value="1"/>
</dbReference>
<dbReference type="AlphaFoldDB" id="A0A9P1KGB1"/>
<dbReference type="Gene3D" id="1.20.5.340">
    <property type="match status" value="1"/>
</dbReference>
<keyword evidence="1" id="KW-0175">Coiled coil</keyword>